<dbReference type="EMBL" id="CM029037">
    <property type="protein sequence ID" value="KAG2662188.1"/>
    <property type="molecule type" value="Genomic_DNA"/>
</dbReference>
<dbReference type="AlphaFoldDB" id="A0A8T0XT73"/>
<evidence type="ECO:0000313" key="3">
    <source>
        <dbReference type="Proteomes" id="UP000823388"/>
    </source>
</evidence>
<evidence type="ECO:0000256" key="1">
    <source>
        <dbReference type="SAM" id="MobiDB-lite"/>
    </source>
</evidence>
<organism evidence="2 3">
    <name type="scientific">Panicum virgatum</name>
    <name type="common">Blackwell switchgrass</name>
    <dbReference type="NCBI Taxonomy" id="38727"/>
    <lineage>
        <taxon>Eukaryota</taxon>
        <taxon>Viridiplantae</taxon>
        <taxon>Streptophyta</taxon>
        <taxon>Embryophyta</taxon>
        <taxon>Tracheophyta</taxon>
        <taxon>Spermatophyta</taxon>
        <taxon>Magnoliopsida</taxon>
        <taxon>Liliopsida</taxon>
        <taxon>Poales</taxon>
        <taxon>Poaceae</taxon>
        <taxon>PACMAD clade</taxon>
        <taxon>Panicoideae</taxon>
        <taxon>Panicodae</taxon>
        <taxon>Paniceae</taxon>
        <taxon>Panicinae</taxon>
        <taxon>Panicum</taxon>
        <taxon>Panicum sect. Hiantes</taxon>
    </lineage>
</organism>
<evidence type="ECO:0000313" key="2">
    <source>
        <dbReference type="EMBL" id="KAG2662188.1"/>
    </source>
</evidence>
<comment type="caution">
    <text evidence="2">The sequence shown here is derived from an EMBL/GenBank/DDBJ whole genome shotgun (WGS) entry which is preliminary data.</text>
</comment>
<gene>
    <name evidence="2" type="ORF">PVAP13_1KG533633</name>
</gene>
<name>A0A8T0XT73_PANVG</name>
<keyword evidence="3" id="KW-1185">Reference proteome</keyword>
<dbReference type="Proteomes" id="UP000823388">
    <property type="component" value="Chromosome 1K"/>
</dbReference>
<feature type="region of interest" description="Disordered" evidence="1">
    <location>
        <begin position="67"/>
        <end position="126"/>
    </location>
</feature>
<sequence length="149" mass="16428">MSHVALVSPPCDSDLAVEMRYREVSQECMIPGSHAVAPAPPLSSWRRATHRYFRRLRKRMRSRAPRGVRLLVCPPPGRQPTDVVLPDRSPNSLPLAALRQPPRRSVVPHLTSPPIRRVSPPGPSSQATCLFSPLPDTPLYFGVGSAKSI</sequence>
<protein>
    <submittedName>
        <fullName evidence="2">Uncharacterized protein</fullName>
    </submittedName>
</protein>
<accession>A0A8T0XT73</accession>
<reference evidence="2" key="1">
    <citation type="submission" date="2020-05" db="EMBL/GenBank/DDBJ databases">
        <title>WGS assembly of Panicum virgatum.</title>
        <authorList>
            <person name="Lovell J.T."/>
            <person name="Jenkins J."/>
            <person name="Shu S."/>
            <person name="Juenger T.E."/>
            <person name="Schmutz J."/>
        </authorList>
    </citation>
    <scope>NUCLEOTIDE SEQUENCE</scope>
    <source>
        <strain evidence="2">AP13</strain>
    </source>
</reference>
<proteinExistence type="predicted"/>